<comment type="caution">
    <text evidence="11">The sequence shown here is derived from an EMBL/GenBank/DDBJ whole genome shotgun (WGS) entry which is preliminary data.</text>
</comment>
<dbReference type="GO" id="GO:0005634">
    <property type="term" value="C:nucleus"/>
    <property type="evidence" value="ECO:0007669"/>
    <property type="project" value="UniProtKB-SubCell"/>
</dbReference>
<feature type="region of interest" description="Disordered" evidence="7">
    <location>
        <begin position="665"/>
        <end position="695"/>
    </location>
</feature>
<accession>A0A822Y8Z2</accession>
<evidence type="ECO:0000259" key="10">
    <source>
        <dbReference type="Pfam" id="PF05699"/>
    </source>
</evidence>
<dbReference type="PANTHER" id="PTHR32166">
    <property type="entry name" value="OSJNBA0013A04.12 PROTEIN"/>
    <property type="match status" value="1"/>
</dbReference>
<feature type="domain" description="BED-type" evidence="8">
    <location>
        <begin position="46"/>
        <end position="72"/>
    </location>
</feature>
<dbReference type="InterPro" id="IPR008906">
    <property type="entry name" value="HATC_C_dom"/>
</dbReference>
<feature type="compositionally biased region" description="Low complexity" evidence="7">
    <location>
        <begin position="143"/>
        <end position="157"/>
    </location>
</feature>
<evidence type="ECO:0000256" key="3">
    <source>
        <dbReference type="ARBA" id="ARBA00022771"/>
    </source>
</evidence>
<evidence type="ECO:0000256" key="5">
    <source>
        <dbReference type="ARBA" id="ARBA00023125"/>
    </source>
</evidence>
<dbReference type="GO" id="GO:0003677">
    <property type="term" value="F:DNA binding"/>
    <property type="evidence" value="ECO:0007669"/>
    <property type="project" value="UniProtKB-KW"/>
</dbReference>
<keyword evidence="6" id="KW-0539">Nucleus</keyword>
<dbReference type="EMBL" id="DUZY01000002">
    <property type="protein sequence ID" value="DAD28980.1"/>
    <property type="molecule type" value="Genomic_DNA"/>
</dbReference>
<dbReference type="SUPFAM" id="SSF53098">
    <property type="entry name" value="Ribonuclease H-like"/>
    <property type="match status" value="1"/>
</dbReference>
<protein>
    <recommendedName>
        <fullName evidence="13">BED-type domain-containing protein</fullName>
    </recommendedName>
</protein>
<organism evidence="11 12">
    <name type="scientific">Nelumbo nucifera</name>
    <name type="common">Sacred lotus</name>
    <dbReference type="NCBI Taxonomy" id="4432"/>
    <lineage>
        <taxon>Eukaryota</taxon>
        <taxon>Viridiplantae</taxon>
        <taxon>Streptophyta</taxon>
        <taxon>Embryophyta</taxon>
        <taxon>Tracheophyta</taxon>
        <taxon>Spermatophyta</taxon>
        <taxon>Magnoliopsida</taxon>
        <taxon>Proteales</taxon>
        <taxon>Nelumbonaceae</taxon>
        <taxon>Nelumbo</taxon>
    </lineage>
</organism>
<evidence type="ECO:0000313" key="11">
    <source>
        <dbReference type="EMBL" id="DAD28980.1"/>
    </source>
</evidence>
<feature type="domain" description="HAT C-terminal dimerisation" evidence="10">
    <location>
        <begin position="534"/>
        <end position="592"/>
    </location>
</feature>
<feature type="region of interest" description="Disordered" evidence="7">
    <location>
        <begin position="133"/>
        <end position="157"/>
    </location>
</feature>
<dbReference type="AlphaFoldDB" id="A0A822Y8Z2"/>
<evidence type="ECO:0000259" key="9">
    <source>
        <dbReference type="Pfam" id="PF04937"/>
    </source>
</evidence>
<name>A0A822Y8Z2_NELNU</name>
<gene>
    <name evidence="11" type="ORF">HUJ06_030448</name>
</gene>
<reference evidence="11 12" key="1">
    <citation type="journal article" date="2020" name="Mol. Biol. Evol.">
        <title>Distinct Expression and Methylation Patterns for Genes with Different Fates following a Single Whole-Genome Duplication in Flowering Plants.</title>
        <authorList>
            <person name="Shi T."/>
            <person name="Rahmani R.S."/>
            <person name="Gugger P.F."/>
            <person name="Wang M."/>
            <person name="Li H."/>
            <person name="Zhang Y."/>
            <person name="Li Z."/>
            <person name="Wang Q."/>
            <person name="Van de Peer Y."/>
            <person name="Marchal K."/>
            <person name="Chen J."/>
        </authorList>
    </citation>
    <scope>NUCLEOTIDE SEQUENCE [LARGE SCALE GENOMIC DNA]</scope>
    <source>
        <tissue evidence="11">Leaf</tissue>
    </source>
</reference>
<evidence type="ECO:0008006" key="13">
    <source>
        <dbReference type="Google" id="ProtNLM"/>
    </source>
</evidence>
<feature type="domain" description="DUF659" evidence="9">
    <location>
        <begin position="229"/>
        <end position="293"/>
    </location>
</feature>
<keyword evidence="4" id="KW-0862">Zinc</keyword>
<dbReference type="InterPro" id="IPR007021">
    <property type="entry name" value="DUF659"/>
</dbReference>
<dbReference type="PANTHER" id="PTHR32166:SF121">
    <property type="entry name" value="DUF659 DOMAIN-CONTAINING PROTEIN"/>
    <property type="match status" value="1"/>
</dbReference>
<keyword evidence="3" id="KW-0863">Zinc-finger</keyword>
<evidence type="ECO:0000256" key="6">
    <source>
        <dbReference type="ARBA" id="ARBA00023242"/>
    </source>
</evidence>
<keyword evidence="5" id="KW-0238">DNA-binding</keyword>
<comment type="subcellular location">
    <subcellularLocation>
        <location evidence="1">Nucleus</location>
    </subcellularLocation>
</comment>
<evidence type="ECO:0000256" key="4">
    <source>
        <dbReference type="ARBA" id="ARBA00022833"/>
    </source>
</evidence>
<keyword evidence="12" id="KW-1185">Reference proteome</keyword>
<evidence type="ECO:0000256" key="7">
    <source>
        <dbReference type="SAM" id="MobiDB-lite"/>
    </source>
</evidence>
<feature type="region of interest" description="Disordered" evidence="7">
    <location>
        <begin position="1"/>
        <end position="21"/>
    </location>
</feature>
<evidence type="ECO:0000313" key="12">
    <source>
        <dbReference type="Proteomes" id="UP000607653"/>
    </source>
</evidence>
<dbReference type="Proteomes" id="UP000607653">
    <property type="component" value="Unassembled WGS sequence"/>
</dbReference>
<dbReference type="Pfam" id="PF05699">
    <property type="entry name" value="Dimer_Tnp_hAT"/>
    <property type="match status" value="1"/>
</dbReference>
<dbReference type="GO" id="GO:0008270">
    <property type="term" value="F:zinc ion binding"/>
    <property type="evidence" value="ECO:0007669"/>
    <property type="project" value="UniProtKB-KW"/>
</dbReference>
<dbReference type="InterPro" id="IPR003656">
    <property type="entry name" value="Znf_BED"/>
</dbReference>
<evidence type="ECO:0000256" key="1">
    <source>
        <dbReference type="ARBA" id="ARBA00004123"/>
    </source>
</evidence>
<evidence type="ECO:0000256" key="2">
    <source>
        <dbReference type="ARBA" id="ARBA00022723"/>
    </source>
</evidence>
<dbReference type="Pfam" id="PF04937">
    <property type="entry name" value="DUF659"/>
    <property type="match status" value="1"/>
</dbReference>
<dbReference type="Pfam" id="PF02892">
    <property type="entry name" value="zf-BED"/>
    <property type="match status" value="1"/>
</dbReference>
<proteinExistence type="predicted"/>
<dbReference type="GO" id="GO:0046983">
    <property type="term" value="F:protein dimerization activity"/>
    <property type="evidence" value="ECO:0007669"/>
    <property type="project" value="InterPro"/>
</dbReference>
<evidence type="ECO:0000259" key="8">
    <source>
        <dbReference type="Pfam" id="PF02892"/>
    </source>
</evidence>
<sequence>MMESESPNANTFDPTPSRESISLNDRAEIDYALEHIFLKVDSLNGSKSMTCLYCQKTFKGGGINRMKQHLTQRKGEIAICRKVPHDVRFKMEQTLNEINERKRSEKQPLNFVDTRAQCGRNDNDDDVEIRELDPLSTHDTYQGKKPTTSSGKGKASSGLITRHFAPWTTPDAQPGIKSVLTSKGAINHVDRAVMKWLCDACIPLNALPSKYFQHILDALATIDPQYKAPSYHNCKTNLLKDLVQEVQMLTDKLCKDWATYGCTIMADGWTDTRSRTLINFLVYFPIGTTFAKSEIGEMDYVANVVQRASKINKFVYNHIFVLSMLRKKPDWTKIVRPRTTRFATNFIALGSILKRMPDLQNLVTNRSFIDSRYAKDAKRNEVIQIVLDYEFWAQCKMIVSFTSPLVSALRLADSEFRPTMGYMYRAMLKEKESMKKFFNYKNAEYGPIMDIIDRRWNRQMGKRLHLAGYYFYSAFQYDPKSKVKSPDVMPAVFDVIEKLAIKSDDAVIKLNKELTLFEDYHGNFGRPFLAKAFKSMPPGEWWSIFGCNTPNLKRVVVQILSQMCSSSRCECNWSVFERIHTKRRNRRKTKSLDPIGHEYADVVEDWIVHNDEDPPLLDGNENDDMFKVDDTTLLIMESPLRKRARTDDDDDEFFIEQWGIMEKNVANTQVGDVDETQPPKDEDENDGEIPPGFGW</sequence>
<keyword evidence="2" id="KW-0479">Metal-binding</keyword>
<dbReference type="InterPro" id="IPR012337">
    <property type="entry name" value="RNaseH-like_sf"/>
</dbReference>